<reference evidence="2" key="1">
    <citation type="submission" date="2017-05" db="UniProtKB">
        <authorList>
            <consortium name="EnsemblMetazoa"/>
        </authorList>
    </citation>
    <scope>IDENTIFICATION</scope>
</reference>
<sequence length="224" mass="24818">MFSTIQEINKRRSSSVKNLQRTGSAGTVKKYATLNPQLKGSEENLSGSLLSFFEKRRNSSKAPEDPEETMAKLDAQINAIRGNLVAMSLERESLTARVTMVRSRLDSMSSNDSRRGSMDVIQETGLSTKETSSLSLSEESFKRDSGFVFDPEFEADNRKISIPNNLTCSSSLPKKARSTTALDFIKNDLYSDEGKKLKATSVDRLSCFSDSALLGLVRGARHYH</sequence>
<evidence type="ECO:0000256" key="1">
    <source>
        <dbReference type="SAM" id="MobiDB-lite"/>
    </source>
</evidence>
<feature type="region of interest" description="Disordered" evidence="1">
    <location>
        <begin position="1"/>
        <end position="22"/>
    </location>
</feature>
<accession>A0A1X7UIM0</accession>
<proteinExistence type="predicted"/>
<name>A0A1X7UIM0_AMPQE</name>
<protein>
    <submittedName>
        <fullName evidence="2">Uncharacterized protein</fullName>
    </submittedName>
</protein>
<dbReference type="InParanoid" id="A0A1X7UIM0"/>
<dbReference type="AlphaFoldDB" id="A0A1X7UIM0"/>
<evidence type="ECO:0000313" key="2">
    <source>
        <dbReference type="EnsemblMetazoa" id="Aqu2.1.27597_001"/>
    </source>
</evidence>
<organism evidence="2">
    <name type="scientific">Amphimedon queenslandica</name>
    <name type="common">Sponge</name>
    <dbReference type="NCBI Taxonomy" id="400682"/>
    <lineage>
        <taxon>Eukaryota</taxon>
        <taxon>Metazoa</taxon>
        <taxon>Porifera</taxon>
        <taxon>Demospongiae</taxon>
        <taxon>Heteroscleromorpha</taxon>
        <taxon>Haplosclerida</taxon>
        <taxon>Niphatidae</taxon>
        <taxon>Amphimedon</taxon>
    </lineage>
</organism>
<dbReference type="EnsemblMetazoa" id="Aqu2.1.27597_001">
    <property type="protein sequence ID" value="Aqu2.1.27597_001"/>
    <property type="gene ID" value="Aqu2.1.27597"/>
</dbReference>